<gene>
    <name evidence="1" type="ORF">KCG46_09900</name>
</gene>
<keyword evidence="2" id="KW-1185">Reference proteome</keyword>
<comment type="caution">
    <text evidence="1">The sequence shown here is derived from an EMBL/GenBank/DDBJ whole genome shotgun (WGS) entry which is preliminary data.</text>
</comment>
<evidence type="ECO:0008006" key="3">
    <source>
        <dbReference type="Google" id="ProtNLM"/>
    </source>
</evidence>
<dbReference type="InterPro" id="IPR007715">
    <property type="entry name" value="Coq4"/>
</dbReference>
<evidence type="ECO:0000313" key="2">
    <source>
        <dbReference type="Proteomes" id="UP001138681"/>
    </source>
</evidence>
<dbReference type="Pfam" id="PF05019">
    <property type="entry name" value="Coq4"/>
    <property type="match status" value="1"/>
</dbReference>
<evidence type="ECO:0000313" key="1">
    <source>
        <dbReference type="EMBL" id="MBV7259878.1"/>
    </source>
</evidence>
<dbReference type="AlphaFoldDB" id="A0A9X1F5W7"/>
<dbReference type="Proteomes" id="UP001138681">
    <property type="component" value="Unassembled WGS sequence"/>
</dbReference>
<dbReference type="EMBL" id="JAGSPC010000001">
    <property type="protein sequence ID" value="MBV7259878.1"/>
    <property type="molecule type" value="Genomic_DNA"/>
</dbReference>
<reference evidence="1" key="1">
    <citation type="submission" date="2021-04" db="EMBL/GenBank/DDBJ databases">
        <authorList>
            <person name="Pira H."/>
            <person name="Risdian C."/>
            <person name="Wink J."/>
        </authorList>
    </citation>
    <scope>NUCLEOTIDE SEQUENCE</scope>
    <source>
        <strain evidence="1">WH158</strain>
    </source>
</reference>
<dbReference type="RefSeq" id="WP_218405061.1">
    <property type="nucleotide sequence ID" value="NZ_JAGSPC010000001.1"/>
</dbReference>
<protein>
    <recommendedName>
        <fullName evidence="3">Ubiquinone biosynthesis protein COQ4</fullName>
    </recommendedName>
</protein>
<accession>A0A9X1F5W7</accession>
<name>A0A9X1F5W7_9SPHN</name>
<sequence length="275" mass="31199">MSTLDLPLIANDRDITGFRPFKALHHFRNLIADKEDTKEVFFIIEALKGWKIRQQAEAFLRSDKARDFIVREDRLPIANMLDDHSRWADCGPDTVAQHYTRFMEREKLTANGLVDESYEWRPREDRPADQVEWYLNRLRDTHDLFHVLTTYGRDALGEAALLGFSFEQNHNLGVKFIAYAGARQIKKVTGTSAPLYAAIKEGRALGKAAKKLAHMDIEAVMREDIEIARARLGVGQPVVYRECLRILENEGHVAEGLGLSEQSPDMCCDSGAQAA</sequence>
<dbReference type="GO" id="GO:0006744">
    <property type="term" value="P:ubiquinone biosynthetic process"/>
    <property type="evidence" value="ECO:0007669"/>
    <property type="project" value="InterPro"/>
</dbReference>
<organism evidence="1 2">
    <name type="scientific">Erythrobacter crassostreae</name>
    <dbReference type="NCBI Taxonomy" id="2828328"/>
    <lineage>
        <taxon>Bacteria</taxon>
        <taxon>Pseudomonadati</taxon>
        <taxon>Pseudomonadota</taxon>
        <taxon>Alphaproteobacteria</taxon>
        <taxon>Sphingomonadales</taxon>
        <taxon>Erythrobacteraceae</taxon>
        <taxon>Erythrobacter/Porphyrobacter group</taxon>
        <taxon>Erythrobacter</taxon>
    </lineage>
</organism>
<proteinExistence type="predicted"/>